<organism evidence="9 10">
    <name type="scientific">Rhizoctonia solani</name>
    <dbReference type="NCBI Taxonomy" id="456999"/>
    <lineage>
        <taxon>Eukaryota</taxon>
        <taxon>Fungi</taxon>
        <taxon>Dikarya</taxon>
        <taxon>Basidiomycota</taxon>
        <taxon>Agaricomycotina</taxon>
        <taxon>Agaricomycetes</taxon>
        <taxon>Cantharellales</taxon>
        <taxon>Ceratobasidiaceae</taxon>
        <taxon>Rhizoctonia</taxon>
    </lineage>
</organism>
<feature type="domain" description="Conserved oligomeric Golgi complex subunit 5 N-terminal" evidence="7">
    <location>
        <begin position="67"/>
        <end position="197"/>
    </location>
</feature>
<evidence type="ECO:0000256" key="1">
    <source>
        <dbReference type="ARBA" id="ARBA00004395"/>
    </source>
</evidence>
<evidence type="ECO:0000259" key="8">
    <source>
        <dbReference type="Pfam" id="PF20649"/>
    </source>
</evidence>
<dbReference type="InterPro" id="IPR019465">
    <property type="entry name" value="Cog5"/>
</dbReference>
<evidence type="ECO:0000313" key="10">
    <source>
        <dbReference type="Proteomes" id="UP000663843"/>
    </source>
</evidence>
<feature type="domain" description="Conserved oligomeric Golgi complex subunit 5 helical" evidence="8">
    <location>
        <begin position="280"/>
        <end position="493"/>
    </location>
</feature>
<comment type="subcellular location">
    <subcellularLocation>
        <location evidence="1">Golgi apparatus membrane</location>
        <topology evidence="1">Peripheral membrane protein</topology>
    </subcellularLocation>
</comment>
<feature type="transmembrane region" description="Helical" evidence="6">
    <location>
        <begin position="1039"/>
        <end position="1062"/>
    </location>
</feature>
<feature type="compositionally biased region" description="Pro residues" evidence="5">
    <location>
        <begin position="989"/>
        <end position="1000"/>
    </location>
</feature>
<comment type="caution">
    <text evidence="9">The sequence shown here is derived from an EMBL/GenBank/DDBJ whole genome shotgun (WGS) entry which is preliminary data.</text>
</comment>
<evidence type="ECO:0000256" key="6">
    <source>
        <dbReference type="SAM" id="Phobius"/>
    </source>
</evidence>
<feature type="transmembrane region" description="Helical" evidence="6">
    <location>
        <begin position="1074"/>
        <end position="1094"/>
    </location>
</feature>
<feature type="transmembrane region" description="Helical" evidence="6">
    <location>
        <begin position="1114"/>
        <end position="1138"/>
    </location>
</feature>
<proteinExistence type="predicted"/>
<dbReference type="Pfam" id="PF20649">
    <property type="entry name" value="COG5_C"/>
    <property type="match status" value="1"/>
</dbReference>
<keyword evidence="3" id="KW-0333">Golgi apparatus</keyword>
<evidence type="ECO:0000256" key="4">
    <source>
        <dbReference type="ARBA" id="ARBA00023136"/>
    </source>
</evidence>
<evidence type="ECO:0000313" key="9">
    <source>
        <dbReference type="EMBL" id="CAE6542736.1"/>
    </source>
</evidence>
<keyword evidence="6" id="KW-0812">Transmembrane</keyword>
<feature type="compositionally biased region" description="Pro residues" evidence="5">
    <location>
        <begin position="937"/>
        <end position="964"/>
    </location>
</feature>
<keyword evidence="4 6" id="KW-0472">Membrane</keyword>
<dbReference type="EMBL" id="CAJMWT010010658">
    <property type="protein sequence ID" value="CAE6542736.1"/>
    <property type="molecule type" value="Genomic_DNA"/>
</dbReference>
<dbReference type="Proteomes" id="UP000663843">
    <property type="component" value="Unassembled WGS sequence"/>
</dbReference>
<sequence>MPTDEFDWVQAFETWSMRSRTQVKWDFTLARTSSGGTSWIVTVAFEGHQFSATGTSKSMMSDWAEREFGSDAFDPTEYTHKALAAPASVNASNEDITQLIGRLTLAVDDVAGQIRSLVVAHHEALLAQAANVSGMEGLLSSVRVGINELTQSLDRLRLKVHVPYQTLAGLFSQLQKLRQAADVLRRTSRFVALARRLELQMKEIESGVPASTLSKSLPAGDSRGSLDSAAPGAGAGTEDGNAKERAVARAALSAAELASLLETPATNTISDEEQPAFIPLQKINVIARLVPTLEASRKRINEEMESMIIEGLASLNQSVLAAALQTAFNLRIMPTVVQSLLLDLTDAVDARIKSAFDVSKIAKEISGNDPAPQPTGLMYRSRLRTAPTNLTAPQWTNALWARLEQMIEEMAGCCIKVYNLEKVLKYKKDPTSQASFLDEAMAVLENKPATAFWSALAHSLDKHSKEAAKGSTFLQQTLSTGYPRFLRLFHDLFAKIAVHTDTIYTSNQQSPETVIVLRSVSAFEQLYLSRSTARMNETIATAVRQSPPGAPEGLAISRTIVNELDSARFDPLLVKSVAKNVGTALDMLVGRTDSLIVRDRSATSLVGPLGTAQQALNAQIFTMLHTCWARLNKLEGEFHEGVTLLLKPPIKKIEVQCEGISGPLLTAIRRDLGLVLARMHRVDFSKSFEAMAPGMGGGASTYMKELTAKLGFLRNEVFSKFSVNEVVQDWTINVAKNVIRTFVLNASIIKPLGEAGKLQLTSDMTELEFTLGSFVADPSRRTGSLDILGDDYRVLRALRPLLFLDTALLSSPDDTYSLPPLIILHHIIVRSPYPLPHTLHSWTEAEYVRWIEDHAPREALTLVEACVPKWETQTVEIKGTEEDWVTLVSLAVALAVLSLTLVSNAVPKLLRVPNPNGSDDLSYTGLYERCELRETIPAPPYDPGYPDPTLPLPPNTPHRPPPEPQSVSDWLFYQFISHRVPPITDPTRPENPTPSPPPRNDLPEKKKKLPKYKCKPYPSRSACDHDGQSFCILWTTAGYAMQMSIVLEVVVLLVLFVVSFRFSTRARRRGAWKVIGALTGLQVALQIATMAIVVHLRRTRPRWFQDNTQYGVSFILLVVTWSVGFLLMVGLVGTGFAARAGHKWAAGKRGYHPIPDAH</sequence>
<evidence type="ECO:0000256" key="3">
    <source>
        <dbReference type="ARBA" id="ARBA00023034"/>
    </source>
</evidence>
<dbReference type="PANTHER" id="PTHR13228">
    <property type="entry name" value="CONSERVED OLIGOMERIC GOLGI COMPLEX COMPONENT 5"/>
    <property type="match status" value="1"/>
</dbReference>
<accession>A0A8H3DUM4</accession>
<dbReference type="InterPro" id="IPR048485">
    <property type="entry name" value="COG5_helical"/>
</dbReference>
<dbReference type="GO" id="GO:0006891">
    <property type="term" value="P:intra-Golgi vesicle-mediated transport"/>
    <property type="evidence" value="ECO:0007669"/>
    <property type="project" value="InterPro"/>
</dbReference>
<name>A0A8H3DUM4_9AGAM</name>
<dbReference type="PANTHER" id="PTHR13228:SF3">
    <property type="entry name" value="CONSERVED OLIGOMERIC GOLGI COMPLEX SUBUNIT 5"/>
    <property type="match status" value="1"/>
</dbReference>
<reference evidence="9" key="1">
    <citation type="submission" date="2021-01" db="EMBL/GenBank/DDBJ databases">
        <authorList>
            <person name="Kaushik A."/>
        </authorList>
    </citation>
    <scope>NUCLEOTIDE SEQUENCE</scope>
    <source>
        <strain evidence="9">AG2-2IIIB</strain>
    </source>
</reference>
<protein>
    <recommendedName>
        <fullName evidence="2">Conserved oligomeric Golgi complex subunit 5</fullName>
    </recommendedName>
</protein>
<feature type="region of interest" description="Disordered" evidence="5">
    <location>
        <begin position="210"/>
        <end position="242"/>
    </location>
</feature>
<evidence type="ECO:0000259" key="7">
    <source>
        <dbReference type="Pfam" id="PF10392"/>
    </source>
</evidence>
<dbReference type="InterPro" id="IPR049176">
    <property type="entry name" value="COG5_N"/>
</dbReference>
<dbReference type="GO" id="GO:0000139">
    <property type="term" value="C:Golgi membrane"/>
    <property type="evidence" value="ECO:0007669"/>
    <property type="project" value="UniProtKB-SubCell"/>
</dbReference>
<keyword evidence="6" id="KW-1133">Transmembrane helix</keyword>
<feature type="region of interest" description="Disordered" evidence="5">
    <location>
        <begin position="980"/>
        <end position="1012"/>
    </location>
</feature>
<dbReference type="GO" id="GO:0017119">
    <property type="term" value="C:Golgi transport complex"/>
    <property type="evidence" value="ECO:0007669"/>
    <property type="project" value="InterPro"/>
</dbReference>
<evidence type="ECO:0000256" key="5">
    <source>
        <dbReference type="SAM" id="MobiDB-lite"/>
    </source>
</evidence>
<evidence type="ECO:0000256" key="2">
    <source>
        <dbReference type="ARBA" id="ARBA00020974"/>
    </source>
</evidence>
<gene>
    <name evidence="9" type="ORF">RDB_LOCUS201190</name>
</gene>
<dbReference type="AlphaFoldDB" id="A0A8H3DUM4"/>
<feature type="region of interest" description="Disordered" evidence="5">
    <location>
        <begin position="937"/>
        <end position="965"/>
    </location>
</feature>
<dbReference type="Pfam" id="PF10392">
    <property type="entry name" value="COG5_N"/>
    <property type="match status" value="1"/>
</dbReference>